<protein>
    <recommendedName>
        <fullName evidence="1">Heterokaryon incompatibility domain-containing protein</fullName>
    </recommendedName>
</protein>
<sequence length="587" mass="66082">MQRFIYPPLESARHIRLLRIFPGKTDDDVHGMIFQETLAAAPRYDAVSYVWENDVKNCIIHTSEGFLPVTTSLYSAVKRIRFEENSTVIWADSICINQDDNQEKAIQIRLMRDIFERALHVLAYLGEAADDSHLVPELMNAIANADLDSDPDKLRQGDFTGLGLPAESDPAWAAGRAFFRRPWWQRVWIVQEIVVASEVVVICGPWTVGWDLILCGVYKAREHHIMALQWSKNEPSSEVTSAGFTAAWRLIVSRIKFQGGTRLPLLVLLGFHGFTKATKARDHLFALLGLAKDADDATLDPDYEGSLESVVTRYARFFILRDKSLRPLYEAGTCDPHSRFPSWVPDWTIDKKSVAGGYLDTDEDFYHAAGSSSTQPRFSDDSKVLIVKGGFVDAIAQVGFDYTLKTEKEGIGRELYPLLKRLRDSDRMLGTLESYPTGEQLSEVYWRTLIANKIRGQVPPPTLERSYEAFRTYLKKIQGIGGRLDTKSAEAATLWADMQPYSIPLLQLFEDVVFCVTEKGYVGLAPRTAAVGDVISIFLGCALPLVLRKFGPDTNEFYLVGGSYIHGIMEGEALASEDWREEEIFLR</sequence>
<feature type="domain" description="Heterokaryon incompatibility" evidence="1">
    <location>
        <begin position="44"/>
        <end position="192"/>
    </location>
</feature>
<dbReference type="AlphaFoldDB" id="A0A9P8LCV3"/>
<proteinExistence type="predicted"/>
<dbReference type="EMBL" id="JAGHQM010000433">
    <property type="protein sequence ID" value="KAH0561998.1"/>
    <property type="molecule type" value="Genomic_DNA"/>
</dbReference>
<comment type="caution">
    <text evidence="2">The sequence shown here is derived from an EMBL/GenBank/DDBJ whole genome shotgun (WGS) entry which is preliminary data.</text>
</comment>
<keyword evidence="3" id="KW-1185">Reference proteome</keyword>
<reference evidence="2" key="1">
    <citation type="submission" date="2021-03" db="EMBL/GenBank/DDBJ databases">
        <title>Comparative genomics and phylogenomic investigation of the class Geoglossomycetes provide insights into ecological specialization and systematics.</title>
        <authorList>
            <person name="Melie T."/>
            <person name="Pirro S."/>
            <person name="Miller A.N."/>
            <person name="Quandt A."/>
        </authorList>
    </citation>
    <scope>NUCLEOTIDE SEQUENCE</scope>
    <source>
        <strain evidence="2">CAQ_001_2017</strain>
    </source>
</reference>
<name>A0A9P8LCV3_9PEZI</name>
<dbReference type="InterPro" id="IPR010730">
    <property type="entry name" value="HET"/>
</dbReference>
<dbReference type="InterPro" id="IPR052895">
    <property type="entry name" value="HetReg/Transcr_Mod"/>
</dbReference>
<accession>A0A9P8LCV3</accession>
<evidence type="ECO:0000313" key="2">
    <source>
        <dbReference type="EMBL" id="KAH0561998.1"/>
    </source>
</evidence>
<organism evidence="2 3">
    <name type="scientific">Trichoglossum hirsutum</name>
    <dbReference type="NCBI Taxonomy" id="265104"/>
    <lineage>
        <taxon>Eukaryota</taxon>
        <taxon>Fungi</taxon>
        <taxon>Dikarya</taxon>
        <taxon>Ascomycota</taxon>
        <taxon>Pezizomycotina</taxon>
        <taxon>Geoglossomycetes</taxon>
        <taxon>Geoglossales</taxon>
        <taxon>Geoglossaceae</taxon>
        <taxon>Trichoglossum</taxon>
    </lineage>
</organism>
<dbReference type="PANTHER" id="PTHR24148">
    <property type="entry name" value="ANKYRIN REPEAT DOMAIN-CONTAINING PROTEIN 39 HOMOLOG-RELATED"/>
    <property type="match status" value="1"/>
</dbReference>
<evidence type="ECO:0000313" key="3">
    <source>
        <dbReference type="Proteomes" id="UP000750711"/>
    </source>
</evidence>
<dbReference type="Proteomes" id="UP000750711">
    <property type="component" value="Unassembled WGS sequence"/>
</dbReference>
<dbReference type="PANTHER" id="PTHR24148:SF64">
    <property type="entry name" value="HETEROKARYON INCOMPATIBILITY DOMAIN-CONTAINING PROTEIN"/>
    <property type="match status" value="1"/>
</dbReference>
<gene>
    <name evidence="2" type="ORF">GP486_003299</name>
</gene>
<dbReference type="Pfam" id="PF06985">
    <property type="entry name" value="HET"/>
    <property type="match status" value="1"/>
</dbReference>
<dbReference type="Pfam" id="PF26639">
    <property type="entry name" value="Het-6_barrel"/>
    <property type="match status" value="1"/>
</dbReference>
<evidence type="ECO:0000259" key="1">
    <source>
        <dbReference type="Pfam" id="PF06985"/>
    </source>
</evidence>